<gene>
    <name evidence="11" type="ORF">BEP19_02855</name>
</gene>
<dbReference type="InterPro" id="IPR049278">
    <property type="entry name" value="MS_channel_C"/>
</dbReference>
<feature type="transmembrane region" description="Helical" evidence="7">
    <location>
        <begin position="163"/>
        <end position="181"/>
    </location>
</feature>
<dbReference type="Gene3D" id="3.30.70.100">
    <property type="match status" value="1"/>
</dbReference>
<dbReference type="InterPro" id="IPR023408">
    <property type="entry name" value="MscS_beta-dom_sf"/>
</dbReference>
<feature type="domain" description="Mechanosensitive ion channel MscS C-terminal" evidence="9">
    <location>
        <begin position="256"/>
        <end position="342"/>
    </location>
</feature>
<dbReference type="Pfam" id="PF21082">
    <property type="entry name" value="MS_channel_3rd"/>
    <property type="match status" value="1"/>
</dbReference>
<dbReference type="Gene3D" id="2.30.30.60">
    <property type="match status" value="1"/>
</dbReference>
<keyword evidence="3" id="KW-1003">Cell membrane</keyword>
<name>A0A419SP33_9BACL</name>
<dbReference type="PANTHER" id="PTHR43634:SF2">
    <property type="entry name" value="LOW CONDUCTANCE MECHANOSENSITIVE CHANNEL YNAI"/>
    <property type="match status" value="1"/>
</dbReference>
<dbReference type="PANTHER" id="PTHR43634">
    <property type="entry name" value="OW CONDUCTANCE MECHANOSENSITIVE CHANNEL"/>
    <property type="match status" value="1"/>
</dbReference>
<dbReference type="Proteomes" id="UP000284219">
    <property type="component" value="Unassembled WGS sequence"/>
</dbReference>
<evidence type="ECO:0000259" key="10">
    <source>
        <dbReference type="Pfam" id="PF21088"/>
    </source>
</evidence>
<evidence type="ECO:0000256" key="7">
    <source>
        <dbReference type="SAM" id="Phobius"/>
    </source>
</evidence>
<keyword evidence="4 7" id="KW-0812">Transmembrane</keyword>
<feature type="domain" description="Mechanosensitive ion channel transmembrane helices 2/3" evidence="10">
    <location>
        <begin position="141"/>
        <end position="182"/>
    </location>
</feature>
<evidence type="ECO:0000259" key="8">
    <source>
        <dbReference type="Pfam" id="PF00924"/>
    </source>
</evidence>
<dbReference type="GO" id="GO:0005886">
    <property type="term" value="C:plasma membrane"/>
    <property type="evidence" value="ECO:0007669"/>
    <property type="project" value="UniProtKB-SubCell"/>
</dbReference>
<evidence type="ECO:0000259" key="9">
    <source>
        <dbReference type="Pfam" id="PF21082"/>
    </source>
</evidence>
<dbReference type="AlphaFoldDB" id="A0A419SP33"/>
<feature type="transmembrane region" description="Helical" evidence="7">
    <location>
        <begin position="66"/>
        <end position="84"/>
    </location>
</feature>
<dbReference type="GO" id="GO:0055085">
    <property type="term" value="P:transmembrane transport"/>
    <property type="evidence" value="ECO:0007669"/>
    <property type="project" value="InterPro"/>
</dbReference>
<keyword evidence="12" id="KW-1185">Reference proteome</keyword>
<feature type="domain" description="Mechanosensitive ion channel MscS" evidence="8">
    <location>
        <begin position="183"/>
        <end position="250"/>
    </location>
</feature>
<dbReference type="OrthoDB" id="9809206at2"/>
<dbReference type="SUPFAM" id="SSF82861">
    <property type="entry name" value="Mechanosensitive channel protein MscS (YggB), transmembrane region"/>
    <property type="match status" value="1"/>
</dbReference>
<dbReference type="SUPFAM" id="SSF82689">
    <property type="entry name" value="Mechanosensitive channel protein MscS (YggB), C-terminal domain"/>
    <property type="match status" value="1"/>
</dbReference>
<dbReference type="Gene3D" id="1.10.287.1260">
    <property type="match status" value="1"/>
</dbReference>
<evidence type="ECO:0000256" key="1">
    <source>
        <dbReference type="ARBA" id="ARBA00004651"/>
    </source>
</evidence>
<feature type="transmembrane region" description="Helical" evidence="7">
    <location>
        <begin position="96"/>
        <end position="113"/>
    </location>
</feature>
<sequence>MIEQWIKPYLQAANGWENVVIAIGVFLFSLLLRKIIIKYVFQFILKLTHKTKQEITTQVFLAFEKPLQVMMVLIGIKISLSFIVLEPATNVVITRAFRSAIILLMTWGVFTLTGESSQWLQGIARRFDIDIDKIVIPFFSKIIRFFVIALAISIVAQEWDYEVTGLITGLGIGGLAFAFAAQDAIGNIFGGLIIITEKPFGIGDWIETPSVEGTVEDITFRSTRVRTFGQALVTVPNSKLANEPIVNWSKMGKRRVTFTLRVTYTTPRDKLRNCVEKIRTMLQEHPEVDQEVLFANFDEFDDHGLAIILYFFTKTTNWGEWLRVKEDCNLKIMQILEEEGVTIALPSTSVYYGNNLQSPPAIDWNPDQQNKTG</sequence>
<keyword evidence="5 7" id="KW-1133">Transmembrane helix</keyword>
<comment type="subcellular location">
    <subcellularLocation>
        <location evidence="1">Cell membrane</location>
        <topology evidence="1">Multi-pass membrane protein</topology>
    </subcellularLocation>
</comment>
<organism evidence="11 12">
    <name type="scientific">Ammoniphilus oxalaticus</name>
    <dbReference type="NCBI Taxonomy" id="66863"/>
    <lineage>
        <taxon>Bacteria</taxon>
        <taxon>Bacillati</taxon>
        <taxon>Bacillota</taxon>
        <taxon>Bacilli</taxon>
        <taxon>Bacillales</taxon>
        <taxon>Paenibacillaceae</taxon>
        <taxon>Aneurinibacillus group</taxon>
        <taxon>Ammoniphilus</taxon>
    </lineage>
</organism>
<accession>A0A419SP33</accession>
<dbReference type="Pfam" id="PF21088">
    <property type="entry name" value="MS_channel_1st"/>
    <property type="match status" value="1"/>
</dbReference>
<dbReference type="InterPro" id="IPR011014">
    <property type="entry name" value="MscS_channel_TM-2"/>
</dbReference>
<comment type="similarity">
    <text evidence="2">Belongs to the MscS (TC 1.A.23) family.</text>
</comment>
<protein>
    <submittedName>
        <fullName evidence="11">Mechanosensitive ion channel protein</fullName>
    </submittedName>
</protein>
<proteinExistence type="inferred from homology"/>
<dbReference type="InterPro" id="IPR049142">
    <property type="entry name" value="MS_channel_1st"/>
</dbReference>
<dbReference type="InterPro" id="IPR011066">
    <property type="entry name" value="MscS_channel_C_sf"/>
</dbReference>
<dbReference type="SUPFAM" id="SSF50182">
    <property type="entry name" value="Sm-like ribonucleoproteins"/>
    <property type="match status" value="1"/>
</dbReference>
<evidence type="ECO:0000313" key="11">
    <source>
        <dbReference type="EMBL" id="RKD26058.1"/>
    </source>
</evidence>
<feature type="transmembrane region" description="Helical" evidence="7">
    <location>
        <begin position="134"/>
        <end position="157"/>
    </location>
</feature>
<dbReference type="InterPro" id="IPR006685">
    <property type="entry name" value="MscS_channel_2nd"/>
</dbReference>
<dbReference type="EMBL" id="MCHY01000006">
    <property type="protein sequence ID" value="RKD26058.1"/>
    <property type="molecule type" value="Genomic_DNA"/>
</dbReference>
<evidence type="ECO:0000313" key="12">
    <source>
        <dbReference type="Proteomes" id="UP000284219"/>
    </source>
</evidence>
<dbReference type="Pfam" id="PF00924">
    <property type="entry name" value="MS_channel_2nd"/>
    <property type="match status" value="1"/>
</dbReference>
<keyword evidence="6 7" id="KW-0472">Membrane</keyword>
<dbReference type="InterPro" id="IPR045042">
    <property type="entry name" value="YnaI-like"/>
</dbReference>
<dbReference type="InterPro" id="IPR010920">
    <property type="entry name" value="LSM_dom_sf"/>
</dbReference>
<evidence type="ECO:0000256" key="5">
    <source>
        <dbReference type="ARBA" id="ARBA00022989"/>
    </source>
</evidence>
<evidence type="ECO:0000256" key="2">
    <source>
        <dbReference type="ARBA" id="ARBA00008017"/>
    </source>
</evidence>
<evidence type="ECO:0000256" key="4">
    <source>
        <dbReference type="ARBA" id="ARBA00022692"/>
    </source>
</evidence>
<feature type="transmembrane region" description="Helical" evidence="7">
    <location>
        <begin position="20"/>
        <end position="45"/>
    </location>
</feature>
<reference evidence="11 12" key="1">
    <citation type="submission" date="2016-08" db="EMBL/GenBank/DDBJ databases">
        <title>Novel Firmicute Genomes.</title>
        <authorList>
            <person name="Poppleton D.I."/>
            <person name="Gribaldo S."/>
        </authorList>
    </citation>
    <scope>NUCLEOTIDE SEQUENCE [LARGE SCALE GENOMIC DNA]</scope>
    <source>
        <strain evidence="11 12">RAOx-1</strain>
    </source>
</reference>
<evidence type="ECO:0000256" key="6">
    <source>
        <dbReference type="ARBA" id="ARBA00023136"/>
    </source>
</evidence>
<comment type="caution">
    <text evidence="11">The sequence shown here is derived from an EMBL/GenBank/DDBJ whole genome shotgun (WGS) entry which is preliminary data.</text>
</comment>
<evidence type="ECO:0000256" key="3">
    <source>
        <dbReference type="ARBA" id="ARBA00022475"/>
    </source>
</evidence>